<organism evidence="1 2">
    <name type="scientific">Camellia lanceoleosa</name>
    <dbReference type="NCBI Taxonomy" id="1840588"/>
    <lineage>
        <taxon>Eukaryota</taxon>
        <taxon>Viridiplantae</taxon>
        <taxon>Streptophyta</taxon>
        <taxon>Embryophyta</taxon>
        <taxon>Tracheophyta</taxon>
        <taxon>Spermatophyta</taxon>
        <taxon>Magnoliopsida</taxon>
        <taxon>eudicotyledons</taxon>
        <taxon>Gunneridae</taxon>
        <taxon>Pentapetalae</taxon>
        <taxon>asterids</taxon>
        <taxon>Ericales</taxon>
        <taxon>Theaceae</taxon>
        <taxon>Camellia</taxon>
    </lineage>
</organism>
<proteinExistence type="predicted"/>
<gene>
    <name evidence="1" type="ORF">LOK49_LG03G00402</name>
</gene>
<accession>A0ACC0IBC1</accession>
<evidence type="ECO:0000313" key="2">
    <source>
        <dbReference type="Proteomes" id="UP001060215"/>
    </source>
</evidence>
<evidence type="ECO:0000313" key="1">
    <source>
        <dbReference type="EMBL" id="KAI8023207.1"/>
    </source>
</evidence>
<comment type="caution">
    <text evidence="1">The sequence shown here is derived from an EMBL/GenBank/DDBJ whole genome shotgun (WGS) entry which is preliminary data.</text>
</comment>
<dbReference type="EMBL" id="CM045763">
    <property type="protein sequence ID" value="KAI8023207.1"/>
    <property type="molecule type" value="Genomic_DNA"/>
</dbReference>
<keyword evidence="2" id="KW-1185">Reference proteome</keyword>
<name>A0ACC0IBC1_9ERIC</name>
<dbReference type="Proteomes" id="UP001060215">
    <property type="component" value="Chromosome 6"/>
</dbReference>
<sequence>MEVQSEKKQESCTWLACCTKSFPISSPPRSPSRENELPDKQGLVLPTSKTQTTRRQPGGWKSMPFVLGNETFERLGSIGLLANFMIYLLNQFHLEQASAANILSIWGGITNFAPLLGAFVSDAYIGRFWTIGFSSFASLLGMVTLTLIAWMPKLHPAPCTPHQLQLHQCSPPSTSQLCILFTALGFLSVGTGGIRPCSLPFGADQFDPTTDEGRKGINSFFNWYYTTFTLVLIVALTVVVYIQNNVSWVLGFGIPTLCMVGSIVLFFVGTRFYVYVKPEGSVFSGIAQGLVAAYKKRKLKLPAEDGKGEVDGGGGGCGGGGGVVLYDPPLKGTIVRKLPLTNQFRFLNKAAIELDGEVNPDGSRSNPWRLCSIQQIEEVKCLLKVIPIWASGIICFIAMAQQGTFTMSQALKIDRHLGRHFQIPPGSLGVISMITIGLWVPFYDRILVPALRKITRIESGITLLQRIGIGIVFSILAMVVAGLVERVRRASAISHGRADGIAPISVMWLAPQLCLMGFAEAFNIIGQIEFYYKEFPENMSSVANALFFCTAAGANYFSSLLITVVHGTTGGHGRPDWLANDINAGKIDYFYYLIAILGVLNLVYFLIVARRYNYKSSVQNMEEKGKPHHDVELDAIKQ</sequence>
<reference evidence="1 2" key="1">
    <citation type="journal article" date="2022" name="Plant J.">
        <title>Chromosome-level genome of Camellia lanceoleosa provides a valuable resource for understanding genome evolution and self-incompatibility.</title>
        <authorList>
            <person name="Gong W."/>
            <person name="Xiao S."/>
            <person name="Wang L."/>
            <person name="Liao Z."/>
            <person name="Chang Y."/>
            <person name="Mo W."/>
            <person name="Hu G."/>
            <person name="Li W."/>
            <person name="Zhao G."/>
            <person name="Zhu H."/>
            <person name="Hu X."/>
            <person name="Ji K."/>
            <person name="Xiang X."/>
            <person name="Song Q."/>
            <person name="Yuan D."/>
            <person name="Jin S."/>
            <person name="Zhang L."/>
        </authorList>
    </citation>
    <scope>NUCLEOTIDE SEQUENCE [LARGE SCALE GENOMIC DNA]</scope>
    <source>
        <strain evidence="1">SQ_2022a</strain>
    </source>
</reference>
<protein>
    <submittedName>
        <fullName evidence="1">Protein NRT1/ PTR FAMILY 2.13</fullName>
    </submittedName>
</protein>